<reference evidence="3" key="1">
    <citation type="submission" date="2018-04" db="EMBL/GenBank/DDBJ databases">
        <authorList>
            <person name="Cornet L."/>
        </authorList>
    </citation>
    <scope>NUCLEOTIDE SEQUENCE [LARGE SCALE GENOMIC DNA]</scope>
</reference>
<accession>A0A2W4XST5</accession>
<feature type="compositionally biased region" description="Polar residues" evidence="1">
    <location>
        <begin position="12"/>
        <end position="28"/>
    </location>
</feature>
<comment type="caution">
    <text evidence="2">The sequence shown here is derived from an EMBL/GenBank/DDBJ whole genome shotgun (WGS) entry which is preliminary data.</text>
</comment>
<dbReference type="Proteomes" id="UP000249794">
    <property type="component" value="Unassembled WGS sequence"/>
</dbReference>
<dbReference type="AlphaFoldDB" id="A0A2W4XST5"/>
<evidence type="ECO:0000256" key="1">
    <source>
        <dbReference type="SAM" id="MobiDB-lite"/>
    </source>
</evidence>
<feature type="region of interest" description="Disordered" evidence="1">
    <location>
        <begin position="1"/>
        <end position="28"/>
    </location>
</feature>
<protein>
    <submittedName>
        <fullName evidence="2">Uncharacterized protein</fullName>
    </submittedName>
</protein>
<sequence>PHHYPLSAHHPNATNFSPSRPQFPNSSIPQFPQISVFGQFFATDKNQYKLHQNTVHNLPKCITLVTVKSEITEAFLNLKNNQLIQAVGTWNTAGKWLLCQQIFKP</sequence>
<gene>
    <name evidence="2" type="ORF">DCF15_01840</name>
</gene>
<feature type="non-terminal residue" evidence="2">
    <location>
        <position position="1"/>
    </location>
</feature>
<reference evidence="2 3" key="2">
    <citation type="submission" date="2018-06" db="EMBL/GenBank/DDBJ databases">
        <title>Metagenomic assembly of (sub)arctic Cyanobacteria and their associated microbiome from non-axenic cultures.</title>
        <authorList>
            <person name="Baurain D."/>
        </authorList>
    </citation>
    <scope>NUCLEOTIDE SEQUENCE [LARGE SCALE GENOMIC DNA]</scope>
    <source>
        <strain evidence="2">ULC027bin1</strain>
    </source>
</reference>
<name>A0A2W4XST5_9CYAN</name>
<organism evidence="2 3">
    <name type="scientific">Phormidesmis priestleyi</name>
    <dbReference type="NCBI Taxonomy" id="268141"/>
    <lineage>
        <taxon>Bacteria</taxon>
        <taxon>Bacillati</taxon>
        <taxon>Cyanobacteriota</taxon>
        <taxon>Cyanophyceae</taxon>
        <taxon>Leptolyngbyales</taxon>
        <taxon>Leptolyngbyaceae</taxon>
        <taxon>Phormidesmis</taxon>
    </lineage>
</organism>
<evidence type="ECO:0000313" key="2">
    <source>
        <dbReference type="EMBL" id="PZO60406.1"/>
    </source>
</evidence>
<evidence type="ECO:0000313" key="3">
    <source>
        <dbReference type="Proteomes" id="UP000249794"/>
    </source>
</evidence>
<proteinExistence type="predicted"/>
<dbReference type="EMBL" id="QBMP01000009">
    <property type="protein sequence ID" value="PZO60406.1"/>
    <property type="molecule type" value="Genomic_DNA"/>
</dbReference>